<name>A0A0C4ERF0_PUCT1</name>
<dbReference type="GO" id="GO:0048024">
    <property type="term" value="P:regulation of mRNA splicing, via spliceosome"/>
    <property type="evidence" value="ECO:0007669"/>
    <property type="project" value="TreeGrafter"/>
</dbReference>
<evidence type="ECO:0000313" key="5">
    <source>
        <dbReference type="EnsemblFungi" id="PTTG_03368-t43_1-p1"/>
    </source>
</evidence>
<dbReference type="GO" id="GO:0005681">
    <property type="term" value="C:spliceosomal complex"/>
    <property type="evidence" value="ECO:0007669"/>
    <property type="project" value="TreeGrafter"/>
</dbReference>
<dbReference type="InterPro" id="IPR052225">
    <property type="entry name" value="Ser/Arg_repetitive_matrix"/>
</dbReference>
<dbReference type="PANTHER" id="PTHR23148">
    <property type="entry name" value="SERINE/ARGININE REGULATED NUCLEAR MATRIX PROTEIN"/>
    <property type="match status" value="1"/>
</dbReference>
<keyword evidence="1" id="KW-0507">mRNA processing</keyword>
<evidence type="ECO:0000313" key="4">
    <source>
        <dbReference type="EMBL" id="OAV94379.1"/>
    </source>
</evidence>
<dbReference type="GO" id="GO:0006397">
    <property type="term" value="P:mRNA processing"/>
    <property type="evidence" value="ECO:0007669"/>
    <property type="project" value="UniProtKB-KW"/>
</dbReference>
<dbReference type="Gene3D" id="1.20.1390.10">
    <property type="entry name" value="PWI domain"/>
    <property type="match status" value="1"/>
</dbReference>
<dbReference type="EMBL" id="ADAS02000040">
    <property type="protein sequence ID" value="OAV94379.1"/>
    <property type="molecule type" value="Genomic_DNA"/>
</dbReference>
<sequence length="327" mass="36362">MGDAGFFKGTSSEQDTRFKDKEKSLLKSINFPKELDQKVDMRKVELSVMRPWITDKIMELLGFEDEVVVEYVNGLLDDPTSPIVDPKKMQINLTGFLESKTGPFMAELWALLISAQQSPLKVPALFIEQKKEEMRKKEEADLEAQAAIKRRQELEEEKERKLAEIRRRERSQGNGREMDQEMMVRVAMLPEATSSPLVAEIQDGGVAAGPEPQIAQLESHRLLGDARGLALVLVPGGATHQPRKELLQAPDVLVPLRVLVIGLALLLVLAIDLVLPPLDGPNEGPLLRHAHIAVTRTRQGPIGVARPIEAIVENVHLEPNMAIHSMS</sequence>
<dbReference type="InterPro" id="IPR002483">
    <property type="entry name" value="PWI_dom"/>
</dbReference>
<dbReference type="InterPro" id="IPR036483">
    <property type="entry name" value="PWI_dom_sf"/>
</dbReference>
<dbReference type="PANTHER" id="PTHR23148:SF0">
    <property type="entry name" value="SERINE_ARGININE REPETITIVE MATRIX PROTEIN 1"/>
    <property type="match status" value="1"/>
</dbReference>
<feature type="coiled-coil region" evidence="2">
    <location>
        <begin position="127"/>
        <end position="171"/>
    </location>
</feature>
<reference evidence="5" key="4">
    <citation type="submission" date="2025-05" db="UniProtKB">
        <authorList>
            <consortium name="EnsemblFungi"/>
        </authorList>
    </citation>
    <scope>IDENTIFICATION</scope>
    <source>
        <strain evidence="5">isolate 1-1 / race 1 (BBBD)</strain>
    </source>
</reference>
<dbReference type="STRING" id="630390.A0A0C4ERF0"/>
<dbReference type="AlphaFoldDB" id="A0A0C4ERF0"/>
<dbReference type="Pfam" id="PF01480">
    <property type="entry name" value="PWI"/>
    <property type="match status" value="1"/>
</dbReference>
<evidence type="ECO:0000313" key="6">
    <source>
        <dbReference type="Proteomes" id="UP000005240"/>
    </source>
</evidence>
<keyword evidence="2" id="KW-0175">Coiled coil</keyword>
<reference evidence="5 6" key="3">
    <citation type="journal article" date="2017" name="G3 (Bethesda)">
        <title>Comparative analysis highlights variable genome content of wheat rusts and divergence of the mating loci.</title>
        <authorList>
            <person name="Cuomo C.A."/>
            <person name="Bakkeren G."/>
            <person name="Khalil H.B."/>
            <person name="Panwar V."/>
            <person name="Joly D."/>
            <person name="Linning R."/>
            <person name="Sakthikumar S."/>
            <person name="Song X."/>
            <person name="Adiconis X."/>
            <person name="Fan L."/>
            <person name="Goldberg J.M."/>
            <person name="Levin J.Z."/>
            <person name="Young S."/>
            <person name="Zeng Q."/>
            <person name="Anikster Y."/>
            <person name="Bruce M."/>
            <person name="Wang M."/>
            <person name="Yin C."/>
            <person name="McCallum B."/>
            <person name="Szabo L.J."/>
            <person name="Hulbert S."/>
            <person name="Chen X."/>
            <person name="Fellers J.P."/>
        </authorList>
    </citation>
    <scope>NUCLEOTIDE SEQUENCE</scope>
    <source>
        <strain evidence="6">Isolate 1-1 / race 1 (BBBD)</strain>
        <strain evidence="5">isolate 1-1 / race 1 (BBBD)</strain>
    </source>
</reference>
<reference evidence="4" key="1">
    <citation type="submission" date="2009-11" db="EMBL/GenBank/DDBJ databases">
        <authorList>
            <consortium name="The Broad Institute Genome Sequencing Platform"/>
            <person name="Ward D."/>
            <person name="Feldgarden M."/>
            <person name="Earl A."/>
            <person name="Young S.K."/>
            <person name="Zeng Q."/>
            <person name="Koehrsen M."/>
            <person name="Alvarado L."/>
            <person name="Berlin A."/>
            <person name="Bochicchio J."/>
            <person name="Borenstein D."/>
            <person name="Chapman S.B."/>
            <person name="Chen Z."/>
            <person name="Engels R."/>
            <person name="Freedman E."/>
            <person name="Gellesch M."/>
            <person name="Goldberg J."/>
            <person name="Griggs A."/>
            <person name="Gujja S."/>
            <person name="Heilman E."/>
            <person name="Heiman D."/>
            <person name="Hepburn T."/>
            <person name="Howarth C."/>
            <person name="Jen D."/>
            <person name="Larson L."/>
            <person name="Lewis B."/>
            <person name="Mehta T."/>
            <person name="Park D."/>
            <person name="Pearson M."/>
            <person name="Roberts A."/>
            <person name="Saif S."/>
            <person name="Shea T."/>
            <person name="Shenoy N."/>
            <person name="Sisk P."/>
            <person name="Stolte C."/>
            <person name="Sykes S."/>
            <person name="Thomson T."/>
            <person name="Walk T."/>
            <person name="White J."/>
            <person name="Yandava C."/>
            <person name="Izard J."/>
            <person name="Baranova O.V."/>
            <person name="Blanton J.M."/>
            <person name="Tanner A.C."/>
            <person name="Dewhirst F.E."/>
            <person name="Haas B."/>
            <person name="Nusbaum C."/>
            <person name="Birren B."/>
        </authorList>
    </citation>
    <scope>NUCLEOTIDE SEQUENCE [LARGE SCALE GENOMIC DNA]</scope>
    <source>
        <strain evidence="4">1-1 BBBD Race 1</strain>
    </source>
</reference>
<dbReference type="VEuPathDB" id="FungiDB:PTTG_03368"/>
<dbReference type="Proteomes" id="UP000005240">
    <property type="component" value="Unassembled WGS sequence"/>
</dbReference>
<evidence type="ECO:0000256" key="2">
    <source>
        <dbReference type="SAM" id="Coils"/>
    </source>
</evidence>
<proteinExistence type="predicted"/>
<dbReference type="GO" id="GO:0003723">
    <property type="term" value="F:RNA binding"/>
    <property type="evidence" value="ECO:0007669"/>
    <property type="project" value="TreeGrafter"/>
</dbReference>
<protein>
    <submittedName>
        <fullName evidence="5">PWI domain-containing protein</fullName>
    </submittedName>
</protein>
<evidence type="ECO:0000256" key="1">
    <source>
        <dbReference type="ARBA" id="ARBA00022664"/>
    </source>
</evidence>
<gene>
    <name evidence="4" type="ORF">PTTG_03368</name>
</gene>
<keyword evidence="6" id="KW-1185">Reference proteome</keyword>
<dbReference type="SUPFAM" id="SSF101233">
    <property type="entry name" value="PWI domain"/>
    <property type="match status" value="1"/>
</dbReference>
<feature type="domain" description="PWI" evidence="3">
    <location>
        <begin position="28"/>
        <end position="129"/>
    </location>
</feature>
<organism evidence="4">
    <name type="scientific">Puccinia triticina (isolate 1-1 / race 1 (BBBD))</name>
    <name type="common">Brown leaf rust fungus</name>
    <dbReference type="NCBI Taxonomy" id="630390"/>
    <lineage>
        <taxon>Eukaryota</taxon>
        <taxon>Fungi</taxon>
        <taxon>Dikarya</taxon>
        <taxon>Basidiomycota</taxon>
        <taxon>Pucciniomycotina</taxon>
        <taxon>Pucciniomycetes</taxon>
        <taxon>Pucciniales</taxon>
        <taxon>Pucciniaceae</taxon>
        <taxon>Puccinia</taxon>
    </lineage>
</organism>
<dbReference type="SMART" id="SM00311">
    <property type="entry name" value="PWI"/>
    <property type="match status" value="1"/>
</dbReference>
<dbReference type="PROSITE" id="PS51025">
    <property type="entry name" value="PWI"/>
    <property type="match status" value="1"/>
</dbReference>
<accession>A0A0C4ERF0</accession>
<evidence type="ECO:0000259" key="3">
    <source>
        <dbReference type="PROSITE" id="PS51025"/>
    </source>
</evidence>
<dbReference type="EnsemblFungi" id="PTTG_03368-t43_1">
    <property type="protein sequence ID" value="PTTG_03368-t43_1-p1"/>
    <property type="gene ID" value="PTTG_03368"/>
</dbReference>
<dbReference type="OrthoDB" id="163257at2759"/>
<reference evidence="4" key="2">
    <citation type="submission" date="2016-05" db="EMBL/GenBank/DDBJ databases">
        <title>Comparative analysis highlights variable genome content of wheat rusts and divergence of the mating loci.</title>
        <authorList>
            <person name="Cuomo C.A."/>
            <person name="Bakkeren G."/>
            <person name="Szabo L."/>
            <person name="Khalil H."/>
            <person name="Joly D."/>
            <person name="Goldberg J."/>
            <person name="Young S."/>
            <person name="Zeng Q."/>
            <person name="Fellers J."/>
        </authorList>
    </citation>
    <scope>NUCLEOTIDE SEQUENCE [LARGE SCALE GENOMIC DNA]</scope>
    <source>
        <strain evidence="4">1-1 BBBD Race 1</strain>
    </source>
</reference>